<sequence length="113" mass="12666">MQGRPSPAEQTPQLEPAAQQSAVGKRRVKRTPFLRADSQDWRVRKSFFEKYEEQLGSRGYLSGVRPPGPPPVAQDIFRTAGMRITEVVSTHNDRGVTVQLFESLGSDGRVRDL</sequence>
<name>A0AAE0LL99_9CHLO</name>
<keyword evidence="3" id="KW-1185">Reference proteome</keyword>
<dbReference type="AlphaFoldDB" id="A0AAE0LL99"/>
<protein>
    <submittedName>
        <fullName evidence="2">Uncharacterized protein</fullName>
    </submittedName>
</protein>
<accession>A0AAE0LL99</accession>
<evidence type="ECO:0000313" key="3">
    <source>
        <dbReference type="Proteomes" id="UP001190700"/>
    </source>
</evidence>
<reference evidence="2 3" key="1">
    <citation type="journal article" date="2015" name="Genome Biol. Evol.">
        <title>Comparative Genomics of a Bacterivorous Green Alga Reveals Evolutionary Causalities and Consequences of Phago-Mixotrophic Mode of Nutrition.</title>
        <authorList>
            <person name="Burns J.A."/>
            <person name="Paasch A."/>
            <person name="Narechania A."/>
            <person name="Kim E."/>
        </authorList>
    </citation>
    <scope>NUCLEOTIDE SEQUENCE [LARGE SCALE GENOMIC DNA]</scope>
    <source>
        <strain evidence="2 3">PLY_AMNH</strain>
    </source>
</reference>
<feature type="compositionally biased region" description="Polar residues" evidence="1">
    <location>
        <begin position="8"/>
        <end position="22"/>
    </location>
</feature>
<proteinExistence type="predicted"/>
<organism evidence="2 3">
    <name type="scientific">Cymbomonas tetramitiformis</name>
    <dbReference type="NCBI Taxonomy" id="36881"/>
    <lineage>
        <taxon>Eukaryota</taxon>
        <taxon>Viridiplantae</taxon>
        <taxon>Chlorophyta</taxon>
        <taxon>Pyramimonadophyceae</taxon>
        <taxon>Pyramimonadales</taxon>
        <taxon>Pyramimonadaceae</taxon>
        <taxon>Cymbomonas</taxon>
    </lineage>
</organism>
<feature type="region of interest" description="Disordered" evidence="1">
    <location>
        <begin position="1"/>
        <end position="29"/>
    </location>
</feature>
<dbReference type="Proteomes" id="UP001190700">
    <property type="component" value="Unassembled WGS sequence"/>
</dbReference>
<evidence type="ECO:0000256" key="1">
    <source>
        <dbReference type="SAM" id="MobiDB-lite"/>
    </source>
</evidence>
<dbReference type="EMBL" id="LGRX02000153">
    <property type="protein sequence ID" value="KAK3289383.1"/>
    <property type="molecule type" value="Genomic_DNA"/>
</dbReference>
<comment type="caution">
    <text evidence="2">The sequence shown here is derived from an EMBL/GenBank/DDBJ whole genome shotgun (WGS) entry which is preliminary data.</text>
</comment>
<gene>
    <name evidence="2" type="ORF">CYMTET_3183</name>
</gene>
<evidence type="ECO:0000313" key="2">
    <source>
        <dbReference type="EMBL" id="KAK3289383.1"/>
    </source>
</evidence>